<feature type="region of interest" description="Disordered" evidence="2">
    <location>
        <begin position="65"/>
        <end position="84"/>
    </location>
</feature>
<feature type="region of interest" description="Disordered" evidence="2">
    <location>
        <begin position="1"/>
        <end position="28"/>
    </location>
</feature>
<keyword evidence="1" id="KW-0175">Coiled coil</keyword>
<feature type="transmembrane region" description="Helical" evidence="3">
    <location>
        <begin position="265"/>
        <end position="287"/>
    </location>
</feature>
<feature type="transmembrane region" description="Helical" evidence="3">
    <location>
        <begin position="223"/>
        <end position="245"/>
    </location>
</feature>
<keyword evidence="3" id="KW-0812">Transmembrane</keyword>
<feature type="compositionally biased region" description="Pro residues" evidence="2">
    <location>
        <begin position="1"/>
        <end position="14"/>
    </location>
</feature>
<gene>
    <name evidence="5" type="ORF">SISNIDRAFT_483816</name>
</gene>
<keyword evidence="3" id="KW-0472">Membrane</keyword>
<feature type="domain" description="DUF6535" evidence="4">
    <location>
        <begin position="93"/>
        <end position="248"/>
    </location>
</feature>
<feature type="transmembrane region" description="Helical" evidence="3">
    <location>
        <begin position="113"/>
        <end position="134"/>
    </location>
</feature>
<keyword evidence="6" id="KW-1185">Reference proteome</keyword>
<protein>
    <recommendedName>
        <fullName evidence="4">DUF6535 domain-containing protein</fullName>
    </recommendedName>
</protein>
<dbReference type="EMBL" id="KV419401">
    <property type="protein sequence ID" value="KZS95590.1"/>
    <property type="molecule type" value="Genomic_DNA"/>
</dbReference>
<dbReference type="InterPro" id="IPR045338">
    <property type="entry name" value="DUF6535"/>
</dbReference>
<feature type="transmembrane region" description="Helical" evidence="3">
    <location>
        <begin position="168"/>
        <end position="187"/>
    </location>
</feature>
<feature type="compositionally biased region" description="Basic and acidic residues" evidence="2">
    <location>
        <begin position="65"/>
        <end position="78"/>
    </location>
</feature>
<evidence type="ECO:0000256" key="3">
    <source>
        <dbReference type="SAM" id="Phobius"/>
    </source>
</evidence>
<reference evidence="5 6" key="1">
    <citation type="journal article" date="2016" name="Mol. Biol. Evol.">
        <title>Comparative Genomics of Early-Diverging Mushroom-Forming Fungi Provides Insights into the Origins of Lignocellulose Decay Capabilities.</title>
        <authorList>
            <person name="Nagy L.G."/>
            <person name="Riley R."/>
            <person name="Tritt A."/>
            <person name="Adam C."/>
            <person name="Daum C."/>
            <person name="Floudas D."/>
            <person name="Sun H."/>
            <person name="Yadav J.S."/>
            <person name="Pangilinan J."/>
            <person name="Larsson K.H."/>
            <person name="Matsuura K."/>
            <person name="Barry K."/>
            <person name="Labutti K."/>
            <person name="Kuo R."/>
            <person name="Ohm R.A."/>
            <person name="Bhattacharya S.S."/>
            <person name="Shirouzu T."/>
            <person name="Yoshinaga Y."/>
            <person name="Martin F.M."/>
            <person name="Grigoriev I.V."/>
            <person name="Hibbett D.S."/>
        </authorList>
    </citation>
    <scope>NUCLEOTIDE SEQUENCE [LARGE SCALE GENOMIC DNA]</scope>
    <source>
        <strain evidence="5 6">HHB9708</strain>
    </source>
</reference>
<keyword evidence="3" id="KW-1133">Transmembrane helix</keyword>
<dbReference type="Pfam" id="PF20153">
    <property type="entry name" value="DUF6535"/>
    <property type="match status" value="1"/>
</dbReference>
<evidence type="ECO:0000256" key="1">
    <source>
        <dbReference type="SAM" id="Coils"/>
    </source>
</evidence>
<dbReference type="AlphaFoldDB" id="A0A164X384"/>
<proteinExistence type="predicted"/>
<sequence length="733" mass="82311">MSSPPASPAPPPPVAADTQDAPRDPFDTPLFHRLLGLIEKQNETIEEQKATMDEQKKTLKEHGTKLDALVKDAQKDDQPYDDEAQPLRSEQLWSGVYEIASAKMKEEAEEWKGLMDVSLVFIAIFLAVLTAFLVPAAQALSPTPNGAGSNSTSPPPPLPPKSDQNVCAFYYLSLIMAMCNAVLCVLGRQWVGKMLSRPVGKTHKERTMRHEARKNLAYGWIKPLVAVLYWSLLLSIGLFIAGLLYQLRNLSTSFDQTAPILETTWGIGILLAALIVATVAATTIHAIRFESSPFEGNLSKFVVRILQRLEERWEWIKKWRVSVHSEGLEGVEALFKTSMELIAEANDPKLLDRVAPSFSYDAWLLFGEGSIEVLARAYDRLMASDTSTRVRETVKAQISRFAKKCREYPGWAQSRLKVNDLRDFLHDRYPISSNFPAWATIFSLQENNEDLRKIGALPADECVAELLCTYDQDRQLGDRFKIFKEAVIRCNSLVRDGNENDVMQILSHVDRLSVVGSFMRVPDLCFYSPDDFLRFLVRDRRTDILLHVNEFLKDPPSNVSHQNVSYILNALFSPAFPLPLPLGIDFSPIIAFVSHRPHWSSWDRVSDSLTLYLSQCDLTILSDSTSVLRFLQLCVDTEFRDEDGDLYETTDEARTRARDILNICLPNLTQLPPSCPSSPSPSLACALLDSPSLIEEPSEPSRAVVESLMAQRTQATSRRFSTSSVHIEMTTLA</sequence>
<accession>A0A164X384</accession>
<organism evidence="5 6">
    <name type="scientific">Sistotremastrum niveocremeum HHB9708</name>
    <dbReference type="NCBI Taxonomy" id="1314777"/>
    <lineage>
        <taxon>Eukaryota</taxon>
        <taxon>Fungi</taxon>
        <taxon>Dikarya</taxon>
        <taxon>Basidiomycota</taxon>
        <taxon>Agaricomycotina</taxon>
        <taxon>Agaricomycetes</taxon>
        <taxon>Sistotremastrales</taxon>
        <taxon>Sistotremastraceae</taxon>
        <taxon>Sertulicium</taxon>
        <taxon>Sertulicium niveocremeum</taxon>
    </lineage>
</organism>
<name>A0A164X384_9AGAM</name>
<dbReference type="STRING" id="1314777.A0A164X384"/>
<evidence type="ECO:0000313" key="6">
    <source>
        <dbReference type="Proteomes" id="UP000076722"/>
    </source>
</evidence>
<evidence type="ECO:0000259" key="4">
    <source>
        <dbReference type="Pfam" id="PF20153"/>
    </source>
</evidence>
<evidence type="ECO:0000313" key="5">
    <source>
        <dbReference type="EMBL" id="KZS95590.1"/>
    </source>
</evidence>
<feature type="coiled-coil region" evidence="1">
    <location>
        <begin position="35"/>
        <end position="65"/>
    </location>
</feature>
<evidence type="ECO:0000256" key="2">
    <source>
        <dbReference type="SAM" id="MobiDB-lite"/>
    </source>
</evidence>
<dbReference type="Proteomes" id="UP000076722">
    <property type="component" value="Unassembled WGS sequence"/>
</dbReference>